<keyword evidence="3" id="KW-1185">Reference proteome</keyword>
<gene>
    <name evidence="2" type="ORF">BIW12_07735</name>
</gene>
<protein>
    <submittedName>
        <fullName evidence="2">Uncharacterized protein</fullName>
    </submittedName>
</protein>
<dbReference type="AlphaFoldDB" id="A0A1D9P9T8"/>
<accession>A0A1D9P9T8</accession>
<keyword evidence="1" id="KW-0175">Coiled coil</keyword>
<dbReference type="Proteomes" id="UP000178198">
    <property type="component" value="Chromosome"/>
</dbReference>
<feature type="coiled-coil region" evidence="1">
    <location>
        <begin position="138"/>
        <end position="165"/>
    </location>
</feature>
<dbReference type="KEGG" id="fcm:BIW12_07735"/>
<dbReference type="EMBL" id="CP017774">
    <property type="protein sequence ID" value="AOZ99341.1"/>
    <property type="molecule type" value="Genomic_DNA"/>
</dbReference>
<evidence type="ECO:0000313" key="2">
    <source>
        <dbReference type="EMBL" id="AOZ99341.1"/>
    </source>
</evidence>
<evidence type="ECO:0000313" key="3">
    <source>
        <dbReference type="Proteomes" id="UP000178198"/>
    </source>
</evidence>
<dbReference type="RefSeq" id="WP_071184593.1">
    <property type="nucleotide sequence ID" value="NZ_CP017774.1"/>
</dbReference>
<proteinExistence type="predicted"/>
<sequence>MKKKIPLQILKTLEPFLKEHSSMFEIVPQNEYLIKILDKDKNSDFYFVIEDFKTQSTLSVLVNRKPENDSTTKVIRKWTTIDSLKNDFQDWLNILQGYDNVKSIFDDVITEAFANDYYSEFEIIDEDAAVNPLKINQILLLDQHLENIQNNIDKYKTEENKLEIESILHEVIELRENLTKKSKKWVIKKLSFVWAKISKQGPIFIKDFLTEGNKHLIKESVKFVFEKGMDLLN</sequence>
<dbReference type="OrthoDB" id="963867at2"/>
<name>A0A1D9P9T8_9FLAO</name>
<evidence type="ECO:0000256" key="1">
    <source>
        <dbReference type="SAM" id="Coils"/>
    </source>
</evidence>
<reference evidence="2 3" key="1">
    <citation type="submission" date="2016-10" db="EMBL/GenBank/DDBJ databases">
        <title>Complete Genome Sequence of Flavobacterium sp. PK15.</title>
        <authorList>
            <person name="Ekwe A."/>
            <person name="Kim S.B."/>
        </authorList>
    </citation>
    <scope>NUCLEOTIDE SEQUENCE [LARGE SCALE GENOMIC DNA]</scope>
    <source>
        <strain evidence="2 3">PK15</strain>
    </source>
</reference>
<dbReference type="STRING" id="1306519.BIW12_07735"/>
<organism evidence="2 3">
    <name type="scientific">Flavobacterium commune</name>
    <dbReference type="NCBI Taxonomy" id="1306519"/>
    <lineage>
        <taxon>Bacteria</taxon>
        <taxon>Pseudomonadati</taxon>
        <taxon>Bacteroidota</taxon>
        <taxon>Flavobacteriia</taxon>
        <taxon>Flavobacteriales</taxon>
        <taxon>Flavobacteriaceae</taxon>
        <taxon>Flavobacterium</taxon>
    </lineage>
</organism>